<dbReference type="InterPro" id="IPR029058">
    <property type="entry name" value="AB_hydrolase_fold"/>
</dbReference>
<keyword evidence="3" id="KW-1185">Reference proteome</keyword>
<dbReference type="PANTHER" id="PTHR17630">
    <property type="entry name" value="DIENELACTONE HYDROLASE"/>
    <property type="match status" value="1"/>
</dbReference>
<reference evidence="2 3" key="1">
    <citation type="submission" date="2017-10" db="EMBL/GenBank/DDBJ databases">
        <title>Comparative genomics in systemic dimorphic fungi from Ajellomycetaceae.</title>
        <authorList>
            <person name="Munoz J.F."/>
            <person name="Mcewen J.G."/>
            <person name="Clay O.K."/>
            <person name="Cuomo C.A."/>
        </authorList>
    </citation>
    <scope>NUCLEOTIDE SEQUENCE [LARGE SCALE GENOMIC DNA]</scope>
    <source>
        <strain evidence="2 3">UAMH5409</strain>
    </source>
</reference>
<dbReference type="PANTHER" id="PTHR17630:SF44">
    <property type="entry name" value="PROTEIN AIM2"/>
    <property type="match status" value="1"/>
</dbReference>
<sequence>MASNAPSACCTRGFKHEGTPSGEIKKIGNIDIYISQPPNNPSPEKAVIILSDVLGLYDNCKFVADDFAARGYLAVAPDLFHGNPLTLNQLEQGNVDIMAWLKDYTPETVDPIVKETIKHVRETLGVKRVAAAGYCFGAKYVTRFLTEGNIDVGYVAHPSFVTPEELGAIKGPYAISAAETDTIFPAEKRHQSEEILAKSGLPYQINLFSGVVHGFAVRGDLSNKVVKFAKEQAFVQAITWFGEHL</sequence>
<proteinExistence type="predicted"/>
<evidence type="ECO:0000259" key="1">
    <source>
        <dbReference type="Pfam" id="PF01738"/>
    </source>
</evidence>
<dbReference type="AlphaFoldDB" id="A0A2B7XQ82"/>
<evidence type="ECO:0000313" key="2">
    <source>
        <dbReference type="EMBL" id="PGH10657.1"/>
    </source>
</evidence>
<dbReference type="Pfam" id="PF01738">
    <property type="entry name" value="DLH"/>
    <property type="match status" value="1"/>
</dbReference>
<evidence type="ECO:0000313" key="3">
    <source>
        <dbReference type="Proteomes" id="UP000223968"/>
    </source>
</evidence>
<feature type="domain" description="Dienelactone hydrolase" evidence="1">
    <location>
        <begin position="31"/>
        <end position="244"/>
    </location>
</feature>
<organism evidence="2 3">
    <name type="scientific">Helicocarpus griseus UAMH5409</name>
    <dbReference type="NCBI Taxonomy" id="1447875"/>
    <lineage>
        <taxon>Eukaryota</taxon>
        <taxon>Fungi</taxon>
        <taxon>Dikarya</taxon>
        <taxon>Ascomycota</taxon>
        <taxon>Pezizomycotina</taxon>
        <taxon>Eurotiomycetes</taxon>
        <taxon>Eurotiomycetidae</taxon>
        <taxon>Onygenales</taxon>
        <taxon>Ajellomycetaceae</taxon>
        <taxon>Helicocarpus</taxon>
    </lineage>
</organism>
<comment type="caution">
    <text evidence="2">The sequence shown here is derived from an EMBL/GenBank/DDBJ whole genome shotgun (WGS) entry which is preliminary data.</text>
</comment>
<dbReference type="EMBL" id="PDNB01000084">
    <property type="protein sequence ID" value="PGH10657.1"/>
    <property type="molecule type" value="Genomic_DNA"/>
</dbReference>
<gene>
    <name evidence="2" type="ORF">AJ79_05371</name>
</gene>
<dbReference type="STRING" id="1447875.A0A2B7XQ82"/>
<dbReference type="GO" id="GO:0016787">
    <property type="term" value="F:hydrolase activity"/>
    <property type="evidence" value="ECO:0007669"/>
    <property type="project" value="InterPro"/>
</dbReference>
<dbReference type="Proteomes" id="UP000223968">
    <property type="component" value="Unassembled WGS sequence"/>
</dbReference>
<dbReference type="InterPro" id="IPR002925">
    <property type="entry name" value="Dienelactn_hydro"/>
</dbReference>
<dbReference type="Gene3D" id="3.40.50.1820">
    <property type="entry name" value="alpha/beta hydrolase"/>
    <property type="match status" value="1"/>
</dbReference>
<dbReference type="SUPFAM" id="SSF53474">
    <property type="entry name" value="alpha/beta-Hydrolases"/>
    <property type="match status" value="1"/>
</dbReference>
<accession>A0A2B7XQ82</accession>
<protein>
    <recommendedName>
        <fullName evidence="1">Dienelactone hydrolase domain-containing protein</fullName>
    </recommendedName>
</protein>
<dbReference type="OrthoDB" id="17560at2759"/>
<name>A0A2B7XQ82_9EURO</name>